<comment type="caution">
    <text evidence="2">The sequence shown here is derived from an EMBL/GenBank/DDBJ whole genome shotgun (WGS) entry which is preliminary data.</text>
</comment>
<dbReference type="OrthoDB" id="3312397at2"/>
<name>A0A5M3WSH6_9ACTN</name>
<feature type="chain" id="PRO_5024336873" evidence="1">
    <location>
        <begin position="28"/>
        <end position="529"/>
    </location>
</feature>
<sequence length="529" mass="58398">MHTLLRVFLVAVLGAGLLTLLQSPAAADPIVTVTVTIKRITLLAGGDCGDPDFYNRVWINGIYHDNEDSESQDDLEGNPDIAPDWEFSKPIDVATLTTPGHIPIKIEVHDEDGGLCFGGEHYDSSPTADRFFDGYIDLAGCSVHDPRQTDQPYLGGCRTPIVQAGTADERVRLTFELDAREPASAPGLNIRCTHTPVWPKPGEPVTIVATALDGELQPTIIADDLEIWVNLQASAASLAGDPLQSRRSVGSLTETFTPRADMAPFAYGCRLAKNGVNLFSSWHTVAVGDPFPNFTFPKPAVPISYTGPRSSRIDIVFVADKDEYDSPADPRFIADVAATIERSYWGLKEYLTRQDMFNFWLLPDNTGYASDASGDKDCDHGLPVLWDDAYGWAEAAAILHHRGGQQDCAQRSDRIFSVLVDPGKQRIAAHETAHQPFGLSDEYPEGGAFAQEVYPNVYEDFADCEDDAPLLQRTPAACRSWDKEHWYGDQDWWTSEPMPDDLMFDNGRAREADIRRFTYVFEGCEAAKC</sequence>
<gene>
    <name evidence="2" type="ORF">Amac_027240</name>
</gene>
<dbReference type="RefSeq" id="WP_155354687.1">
    <property type="nucleotide sequence ID" value="NZ_BAAAHL010000065.1"/>
</dbReference>
<evidence type="ECO:0000256" key="1">
    <source>
        <dbReference type="SAM" id="SignalP"/>
    </source>
</evidence>
<accession>A0A5M3WSH6</accession>
<evidence type="ECO:0000313" key="2">
    <source>
        <dbReference type="EMBL" id="GES09128.1"/>
    </source>
</evidence>
<keyword evidence="1" id="KW-0732">Signal</keyword>
<dbReference type="EMBL" id="BLAE01000013">
    <property type="protein sequence ID" value="GES09128.1"/>
    <property type="molecule type" value="Genomic_DNA"/>
</dbReference>
<proteinExistence type="predicted"/>
<organism evidence="2 3">
    <name type="scientific">Acrocarpospora macrocephala</name>
    <dbReference type="NCBI Taxonomy" id="150177"/>
    <lineage>
        <taxon>Bacteria</taxon>
        <taxon>Bacillati</taxon>
        <taxon>Actinomycetota</taxon>
        <taxon>Actinomycetes</taxon>
        <taxon>Streptosporangiales</taxon>
        <taxon>Streptosporangiaceae</taxon>
        <taxon>Acrocarpospora</taxon>
    </lineage>
</organism>
<protein>
    <submittedName>
        <fullName evidence="2">Uncharacterized protein</fullName>
    </submittedName>
</protein>
<keyword evidence="3" id="KW-1185">Reference proteome</keyword>
<dbReference type="AlphaFoldDB" id="A0A5M3WSH6"/>
<dbReference type="Proteomes" id="UP000331127">
    <property type="component" value="Unassembled WGS sequence"/>
</dbReference>
<reference evidence="2 3" key="1">
    <citation type="submission" date="2019-10" db="EMBL/GenBank/DDBJ databases">
        <title>Whole genome shotgun sequence of Acrocarpospora macrocephala NBRC 16266.</title>
        <authorList>
            <person name="Ichikawa N."/>
            <person name="Kimura A."/>
            <person name="Kitahashi Y."/>
            <person name="Komaki H."/>
            <person name="Oguchi A."/>
        </authorList>
    </citation>
    <scope>NUCLEOTIDE SEQUENCE [LARGE SCALE GENOMIC DNA]</scope>
    <source>
        <strain evidence="2 3">NBRC 16266</strain>
    </source>
</reference>
<evidence type="ECO:0000313" key="3">
    <source>
        <dbReference type="Proteomes" id="UP000331127"/>
    </source>
</evidence>
<feature type="signal peptide" evidence="1">
    <location>
        <begin position="1"/>
        <end position="27"/>
    </location>
</feature>